<dbReference type="EMBL" id="JAALLS010000006">
    <property type="protein sequence ID" value="NGP88024.1"/>
    <property type="molecule type" value="Genomic_DNA"/>
</dbReference>
<evidence type="ECO:0000313" key="1">
    <source>
        <dbReference type="EMBL" id="NGP88024.1"/>
    </source>
</evidence>
<reference evidence="1 2" key="1">
    <citation type="submission" date="2020-02" db="EMBL/GenBank/DDBJ databases">
        <title>Aliifodinibius halophilus 2W32, complete genome.</title>
        <authorList>
            <person name="Li Y."/>
            <person name="Wu S."/>
        </authorList>
    </citation>
    <scope>NUCLEOTIDE SEQUENCE [LARGE SCALE GENOMIC DNA]</scope>
    <source>
        <strain evidence="1 2">2W32</strain>
    </source>
</reference>
<dbReference type="RefSeq" id="WP_165267328.1">
    <property type="nucleotide sequence ID" value="NZ_JAALLS010000006.1"/>
</dbReference>
<dbReference type="Proteomes" id="UP000479132">
    <property type="component" value="Unassembled WGS sequence"/>
</dbReference>
<evidence type="ECO:0000313" key="2">
    <source>
        <dbReference type="Proteomes" id="UP000479132"/>
    </source>
</evidence>
<sequence>MEKVDEYEKNVFINCPFDDKYFDLLEVLLFTITYFGYNPRIALEESDSGIPRLNKIINLIQESKYSIHDLSRLQAKSINEYYRLNMPFEMGLDYGLRKFTSGYKDKRSLILETNKYDYMKAISDINGFDIKNHNDTPIKLIECLRAWFSETVKLKKLNASTKIYSDFIDFNTDLFQKKMLKYFPDHSITESENFAKKEIKEMTMPEFIFEINEWVKSDV</sequence>
<accession>A0A6M1TAM3</accession>
<gene>
    <name evidence="1" type="ORF">G3569_06635</name>
</gene>
<name>A0A6M1TAM3_9BACT</name>
<proteinExistence type="predicted"/>
<keyword evidence="2" id="KW-1185">Reference proteome</keyword>
<dbReference type="AlphaFoldDB" id="A0A6M1TAM3"/>
<protein>
    <submittedName>
        <fullName evidence="1">Uncharacterized protein</fullName>
    </submittedName>
</protein>
<organism evidence="1 2">
    <name type="scientific">Fodinibius halophilus</name>
    <dbReference type="NCBI Taxonomy" id="1736908"/>
    <lineage>
        <taxon>Bacteria</taxon>
        <taxon>Pseudomonadati</taxon>
        <taxon>Balneolota</taxon>
        <taxon>Balneolia</taxon>
        <taxon>Balneolales</taxon>
        <taxon>Balneolaceae</taxon>
        <taxon>Fodinibius</taxon>
    </lineage>
</organism>
<comment type="caution">
    <text evidence="1">The sequence shown here is derived from an EMBL/GenBank/DDBJ whole genome shotgun (WGS) entry which is preliminary data.</text>
</comment>